<comment type="caution">
    <text evidence="1">The sequence shown here is derived from an EMBL/GenBank/DDBJ whole genome shotgun (WGS) entry which is preliminary data.</text>
</comment>
<reference evidence="2" key="1">
    <citation type="journal article" date="2019" name="Int. J. Syst. Evol. Microbiol.">
        <title>The Global Catalogue of Microorganisms (GCM) 10K type strain sequencing project: providing services to taxonomists for standard genome sequencing and annotation.</title>
        <authorList>
            <consortium name="The Broad Institute Genomics Platform"/>
            <consortium name="The Broad Institute Genome Sequencing Center for Infectious Disease"/>
            <person name="Wu L."/>
            <person name="Ma J."/>
        </authorList>
    </citation>
    <scope>NUCLEOTIDE SEQUENCE [LARGE SCALE GENOMIC DNA]</scope>
    <source>
        <strain evidence="2">JCM 19635</strain>
    </source>
</reference>
<accession>A0ABW2U771</accession>
<dbReference type="RefSeq" id="WP_380204815.1">
    <property type="nucleotide sequence ID" value="NZ_JBHTEK010000001.1"/>
</dbReference>
<protein>
    <submittedName>
        <fullName evidence="1">Uncharacterized protein</fullName>
    </submittedName>
</protein>
<dbReference type="Proteomes" id="UP001596513">
    <property type="component" value="Unassembled WGS sequence"/>
</dbReference>
<gene>
    <name evidence="1" type="ORF">ACFQT0_19550</name>
</gene>
<keyword evidence="2" id="KW-1185">Reference proteome</keyword>
<evidence type="ECO:0000313" key="2">
    <source>
        <dbReference type="Proteomes" id="UP001596513"/>
    </source>
</evidence>
<evidence type="ECO:0000313" key="1">
    <source>
        <dbReference type="EMBL" id="MFC7669305.1"/>
    </source>
</evidence>
<proteinExistence type="predicted"/>
<name>A0ABW2U771_9BACT</name>
<sequence>MRNRALYPAPFSGKVIDKGNFYPSAVRTAEVAQYEAYTHGALICWNMTTYYGGDWGLALNQAGGVPAPAPCSTPKTWTWTPGCASSKTWVFSTPF</sequence>
<dbReference type="EMBL" id="JBHTEK010000001">
    <property type="protein sequence ID" value="MFC7669305.1"/>
    <property type="molecule type" value="Genomic_DNA"/>
</dbReference>
<organism evidence="1 2">
    <name type="scientific">Hymenobacter humi</name>
    <dbReference type="NCBI Taxonomy" id="1411620"/>
    <lineage>
        <taxon>Bacteria</taxon>
        <taxon>Pseudomonadati</taxon>
        <taxon>Bacteroidota</taxon>
        <taxon>Cytophagia</taxon>
        <taxon>Cytophagales</taxon>
        <taxon>Hymenobacteraceae</taxon>
        <taxon>Hymenobacter</taxon>
    </lineage>
</organism>